<dbReference type="CDD" id="cd00170">
    <property type="entry name" value="SEC14"/>
    <property type="match status" value="1"/>
</dbReference>
<evidence type="ECO:0000313" key="2">
    <source>
        <dbReference type="EMBL" id="GBN24365.1"/>
    </source>
</evidence>
<dbReference type="Pfam" id="PF00650">
    <property type="entry name" value="CRAL_TRIO"/>
    <property type="match status" value="1"/>
</dbReference>
<evidence type="ECO:0000313" key="3">
    <source>
        <dbReference type="Proteomes" id="UP000499080"/>
    </source>
</evidence>
<dbReference type="Gene3D" id="3.40.525.10">
    <property type="entry name" value="CRAL-TRIO lipid binding domain"/>
    <property type="match status" value="1"/>
</dbReference>
<dbReference type="InterPro" id="IPR036865">
    <property type="entry name" value="CRAL-TRIO_dom_sf"/>
</dbReference>
<dbReference type="PRINTS" id="PR00180">
    <property type="entry name" value="CRETINALDHBP"/>
</dbReference>
<dbReference type="SUPFAM" id="SSF52087">
    <property type="entry name" value="CRAL/TRIO domain"/>
    <property type="match status" value="1"/>
</dbReference>
<dbReference type="PANTHER" id="PTHR23324:SF83">
    <property type="entry name" value="SEC14-LIKE PROTEIN 2"/>
    <property type="match status" value="1"/>
</dbReference>
<organism evidence="2 3">
    <name type="scientific">Araneus ventricosus</name>
    <name type="common">Orbweaver spider</name>
    <name type="synonym">Epeira ventricosa</name>
    <dbReference type="NCBI Taxonomy" id="182803"/>
    <lineage>
        <taxon>Eukaryota</taxon>
        <taxon>Metazoa</taxon>
        <taxon>Ecdysozoa</taxon>
        <taxon>Arthropoda</taxon>
        <taxon>Chelicerata</taxon>
        <taxon>Arachnida</taxon>
        <taxon>Araneae</taxon>
        <taxon>Araneomorphae</taxon>
        <taxon>Entelegynae</taxon>
        <taxon>Araneoidea</taxon>
        <taxon>Araneidae</taxon>
        <taxon>Araneus</taxon>
    </lineage>
</organism>
<dbReference type="PROSITE" id="PS50191">
    <property type="entry name" value="CRAL_TRIO"/>
    <property type="match status" value="1"/>
</dbReference>
<name>A0A4Y2MB82_ARAVE</name>
<dbReference type="Proteomes" id="UP000499080">
    <property type="component" value="Unassembled WGS sequence"/>
</dbReference>
<comment type="caution">
    <text evidence="2">The sequence shown here is derived from an EMBL/GenBank/DDBJ whole genome shotgun (WGS) entry which is preliminary data.</text>
</comment>
<dbReference type="AlphaFoldDB" id="A0A4Y2MB82"/>
<dbReference type="EMBL" id="BGPR01007108">
    <property type="protein sequence ID" value="GBN24365.1"/>
    <property type="molecule type" value="Genomic_DNA"/>
</dbReference>
<dbReference type="InterPro" id="IPR051064">
    <property type="entry name" value="SEC14/CRAL-TRIO_domain"/>
</dbReference>
<dbReference type="SMART" id="SM00516">
    <property type="entry name" value="SEC14"/>
    <property type="match status" value="1"/>
</dbReference>
<proteinExistence type="predicted"/>
<gene>
    <name evidence="2" type="primary">Sec14l4_0</name>
    <name evidence="2" type="ORF">AVEN_40852_1</name>
</gene>
<protein>
    <submittedName>
        <fullName evidence="2">SEC14-like protein 4</fullName>
    </submittedName>
</protein>
<dbReference type="InterPro" id="IPR001251">
    <property type="entry name" value="CRAL-TRIO_dom"/>
</dbReference>
<dbReference type="PANTHER" id="PTHR23324">
    <property type="entry name" value="SEC14 RELATED PROTEIN"/>
    <property type="match status" value="1"/>
</dbReference>
<keyword evidence="3" id="KW-1185">Reference proteome</keyword>
<reference evidence="2 3" key="1">
    <citation type="journal article" date="2019" name="Sci. Rep.">
        <title>Orb-weaving spider Araneus ventricosus genome elucidates the spidroin gene catalogue.</title>
        <authorList>
            <person name="Kono N."/>
            <person name="Nakamura H."/>
            <person name="Ohtoshi R."/>
            <person name="Moran D.A.P."/>
            <person name="Shinohara A."/>
            <person name="Yoshida Y."/>
            <person name="Fujiwara M."/>
            <person name="Mori M."/>
            <person name="Tomita M."/>
            <person name="Arakawa K."/>
        </authorList>
    </citation>
    <scope>NUCLEOTIDE SEQUENCE [LARGE SCALE GENOMIC DNA]</scope>
</reference>
<dbReference type="OrthoDB" id="1434354at2759"/>
<evidence type="ECO:0000259" key="1">
    <source>
        <dbReference type="PROSITE" id="PS50191"/>
    </source>
</evidence>
<accession>A0A4Y2MB82</accession>
<feature type="domain" description="CRAL-TRIO" evidence="1">
    <location>
        <begin position="80"/>
        <end position="232"/>
    </location>
</feature>
<dbReference type="GO" id="GO:0005737">
    <property type="term" value="C:cytoplasm"/>
    <property type="evidence" value="ECO:0007669"/>
    <property type="project" value="TreeGrafter"/>
</dbReference>
<sequence>MNAVSIPGSEELEVLSLSCIEIVQTHARRTFSGIEFRTWNPPAAKPRPYHEATAADENLEQPLYYNTRAATASNTTREQMCTILQNFFKNVLFGYDKEGCPVYYMPIGKHDVRGLHMSARYPDIEKAIIRLAEESEKILDKQSKKLNKCVEGLVNIYDMDGLTFGTATFKKGIETVIKLLKMQQDNYPERMKAFYIINASSLFTMPFNIVKSFLNPRMLSKFHVYGIGKQFN</sequence>